<evidence type="ECO:0000313" key="1">
    <source>
        <dbReference type="EMBL" id="KPM50161.1"/>
    </source>
</evidence>
<sequence length="127" mass="14986">MLAFYQQLGKVFYGIAHVDGTVRFDEVEKLDTIVKNHWLPLEDTFDEFDTDSAYQIEIVFSWLNENDWDQSSILSDFKDYIKEHPKLFSKANRQLIYDTAEQIAESFHGMNKKEKSYLIELGHLLDD</sequence>
<dbReference type="Proteomes" id="UP000050454">
    <property type="component" value="Unassembled WGS sequence"/>
</dbReference>
<gene>
    <name evidence="1" type="ORF">AFM12_04830</name>
</gene>
<reference evidence="1 2" key="1">
    <citation type="submission" date="2015-07" db="EMBL/GenBank/DDBJ databases">
        <title>The draft genome sequence of Leadbetterella sp. JN14-9.</title>
        <authorList>
            <person name="Liu Y."/>
            <person name="Du J."/>
            <person name="Shao Z."/>
        </authorList>
    </citation>
    <scope>NUCLEOTIDE SEQUENCE [LARGE SCALE GENOMIC DNA]</scope>
    <source>
        <strain evidence="1 2">JN14-9</strain>
    </source>
</reference>
<dbReference type="SUPFAM" id="SSF158682">
    <property type="entry name" value="TerB-like"/>
    <property type="match status" value="1"/>
</dbReference>
<comment type="caution">
    <text evidence="1">The sequence shown here is derived from an EMBL/GenBank/DDBJ whole genome shotgun (WGS) entry which is preliminary data.</text>
</comment>
<dbReference type="EMBL" id="LGTQ01000005">
    <property type="protein sequence ID" value="KPM50161.1"/>
    <property type="molecule type" value="Genomic_DNA"/>
</dbReference>
<protein>
    <recommendedName>
        <fullName evidence="3">Co-chaperone DjlA N-terminal domain-containing protein</fullName>
    </recommendedName>
</protein>
<accession>A0A0P7C5R1</accession>
<proteinExistence type="predicted"/>
<dbReference type="STRING" id="1605367.AFM12_04830"/>
<dbReference type="InterPro" id="IPR029024">
    <property type="entry name" value="TerB-like"/>
</dbReference>
<organism evidence="1 2">
    <name type="scientific">Jiulongibacter sediminis</name>
    <dbReference type="NCBI Taxonomy" id="1605367"/>
    <lineage>
        <taxon>Bacteria</taxon>
        <taxon>Pseudomonadati</taxon>
        <taxon>Bacteroidota</taxon>
        <taxon>Cytophagia</taxon>
        <taxon>Cytophagales</taxon>
        <taxon>Leadbetterellaceae</taxon>
        <taxon>Jiulongibacter</taxon>
    </lineage>
</organism>
<dbReference type="AlphaFoldDB" id="A0A0P7C5R1"/>
<evidence type="ECO:0008006" key="3">
    <source>
        <dbReference type="Google" id="ProtNLM"/>
    </source>
</evidence>
<name>A0A0P7C5R1_9BACT</name>
<keyword evidence="2" id="KW-1185">Reference proteome</keyword>
<evidence type="ECO:0000313" key="2">
    <source>
        <dbReference type="Proteomes" id="UP000050454"/>
    </source>
</evidence>